<accession>A0ACD3YY71</accession>
<sequence length="453" mass="48358">MDMLPPEPVTTRASRNHAIEMDYMGTTEAGGSSRGPDSEIPGNTPTQAVEQTPSVWDPPINKFRLAAVCLSGLLNGFSDAGAGAVIPYMQAYYDIGYAVVSLVFVGQALGFMFAAVFLDSLRTKFGRANVLAIGNISLILGYVPVAVAAPYPLIPITFFLVGFGAAINMALANIFCGGLRNGTFILGLLHGCYGIGGTVSPLIATALVVAADTPWNRFYLLPLGISICTLVSSVWVFWHYEQELDPGAREREMAKTESILASLVSTLRMRIVLLGAIFIFAYQGAEVSISGWVISFLIDVRDGDPAKVGYVTAGFWAGITTGRFLLSGPAQRWGEKGFVYGFTAVALAFQLLVWFIPNVVGNAIAVAIVGLMLGPIYPCAAAVFMRSMTKRESLRGMVTISAFGSLGGAVAPFFTGLLAQVAGTFVLHPIVIFLLVAMLACWYGIPMISKREE</sequence>
<protein>
    <submittedName>
        <fullName evidence="1">Uncharacterized protein</fullName>
    </submittedName>
</protein>
<gene>
    <name evidence="1" type="ORF">LCI18_004752</name>
</gene>
<evidence type="ECO:0000313" key="1">
    <source>
        <dbReference type="EMBL" id="UPK93817.1"/>
    </source>
</evidence>
<dbReference type="EMBL" id="CP090033">
    <property type="protein sequence ID" value="UPK93817.1"/>
    <property type="molecule type" value="Genomic_DNA"/>
</dbReference>
<evidence type="ECO:0000313" key="2">
    <source>
        <dbReference type="Proteomes" id="UP000830768"/>
    </source>
</evidence>
<proteinExistence type="predicted"/>
<organism evidence="1 2">
    <name type="scientific">Fusarium solani subsp. cucurbitae</name>
    <name type="common">Neocosmosporum cucurbitae</name>
    <dbReference type="NCBI Taxonomy" id="2747967"/>
    <lineage>
        <taxon>Eukaryota</taxon>
        <taxon>Fungi</taxon>
        <taxon>Dikarya</taxon>
        <taxon>Ascomycota</taxon>
        <taxon>Pezizomycotina</taxon>
        <taxon>Sordariomycetes</taxon>
        <taxon>Hypocreomycetidae</taxon>
        <taxon>Hypocreales</taxon>
        <taxon>Nectriaceae</taxon>
        <taxon>Fusarium</taxon>
        <taxon>Fusarium solani species complex</taxon>
    </lineage>
</organism>
<reference evidence="1" key="1">
    <citation type="submission" date="2021-11" db="EMBL/GenBank/DDBJ databases">
        <title>Fusarium solani-melongenae Genome sequencing and assembly.</title>
        <authorList>
            <person name="Xie S."/>
            <person name="Huang L."/>
            <person name="Zhang X."/>
        </authorList>
    </citation>
    <scope>NUCLEOTIDE SEQUENCE</scope>
    <source>
        <strain evidence="1">CRI 24-3</strain>
    </source>
</reference>
<dbReference type="Proteomes" id="UP000830768">
    <property type="component" value="Chromosome 4"/>
</dbReference>
<name>A0ACD3YY71_FUSSC</name>
<keyword evidence="2" id="KW-1185">Reference proteome</keyword>